<protein>
    <submittedName>
        <fullName evidence="2">Uncharacterized protein</fullName>
    </submittedName>
</protein>
<accession>A0A2U8WLS2</accession>
<dbReference type="EMBL" id="CP029553">
    <property type="protein sequence ID" value="AWN47093.1"/>
    <property type="molecule type" value="Genomic_DNA"/>
</dbReference>
<gene>
    <name evidence="2" type="ORF">DK419_12875</name>
</gene>
<sequence length="79" mass="8227">MPVSVSGVRLFVDVANFGLVPDGDAMREKPTLLMPHGGPGRDHAGVTEALPVFDFAARSLDEPGSTSSKTAPVPRAGLR</sequence>
<dbReference type="Proteomes" id="UP000245444">
    <property type="component" value="Chromosome"/>
</dbReference>
<dbReference type="KEGG" id="mtea:DK419_12875"/>
<evidence type="ECO:0000313" key="2">
    <source>
        <dbReference type="EMBL" id="AWN47093.1"/>
    </source>
</evidence>
<dbReference type="OrthoDB" id="9796770at2"/>
<evidence type="ECO:0000313" key="3">
    <source>
        <dbReference type="Proteomes" id="UP000245444"/>
    </source>
</evidence>
<dbReference type="RefSeq" id="WP_109959424.1">
    <property type="nucleotide sequence ID" value="NZ_CP029553.1"/>
</dbReference>
<evidence type="ECO:0000256" key="1">
    <source>
        <dbReference type="SAM" id="MobiDB-lite"/>
    </source>
</evidence>
<dbReference type="AlphaFoldDB" id="A0A2U8WLS2"/>
<keyword evidence="3" id="KW-1185">Reference proteome</keyword>
<proteinExistence type="predicted"/>
<name>A0A2U8WLS2_9HYPH</name>
<feature type="region of interest" description="Disordered" evidence="1">
    <location>
        <begin position="58"/>
        <end position="79"/>
    </location>
</feature>
<organism evidence="2 3">
    <name type="scientific">Methylobacterium terrae</name>
    <dbReference type="NCBI Taxonomy" id="2202827"/>
    <lineage>
        <taxon>Bacteria</taxon>
        <taxon>Pseudomonadati</taxon>
        <taxon>Pseudomonadota</taxon>
        <taxon>Alphaproteobacteria</taxon>
        <taxon>Hyphomicrobiales</taxon>
        <taxon>Methylobacteriaceae</taxon>
        <taxon>Methylobacterium</taxon>
    </lineage>
</organism>
<reference evidence="2 3" key="1">
    <citation type="submission" date="2018-05" db="EMBL/GenBank/DDBJ databases">
        <title>Complete Genome Sequence of Methylobacterium sp. 17Sr1-28.</title>
        <authorList>
            <person name="Srinivasan S."/>
        </authorList>
    </citation>
    <scope>NUCLEOTIDE SEQUENCE [LARGE SCALE GENOMIC DNA]</scope>
    <source>
        <strain evidence="2 3">17Sr1-28</strain>
    </source>
</reference>